<feature type="region of interest" description="Disordered" evidence="1">
    <location>
        <begin position="1339"/>
        <end position="1393"/>
    </location>
</feature>
<feature type="region of interest" description="Disordered" evidence="1">
    <location>
        <begin position="844"/>
        <end position="957"/>
    </location>
</feature>
<feature type="compositionally biased region" description="Low complexity" evidence="1">
    <location>
        <begin position="1342"/>
        <end position="1381"/>
    </location>
</feature>
<feature type="compositionally biased region" description="Low complexity" evidence="1">
    <location>
        <begin position="560"/>
        <end position="579"/>
    </location>
</feature>
<dbReference type="Proteomes" id="UP000006906">
    <property type="component" value="Chromosome 13"/>
</dbReference>
<organism evidence="2 3">
    <name type="scientific">Chlamydomonas reinhardtii</name>
    <name type="common">Chlamydomonas smithii</name>
    <dbReference type="NCBI Taxonomy" id="3055"/>
    <lineage>
        <taxon>Eukaryota</taxon>
        <taxon>Viridiplantae</taxon>
        <taxon>Chlorophyta</taxon>
        <taxon>core chlorophytes</taxon>
        <taxon>Chlorophyceae</taxon>
        <taxon>CS clade</taxon>
        <taxon>Chlamydomonadales</taxon>
        <taxon>Chlamydomonadaceae</taxon>
        <taxon>Chlamydomonas</taxon>
    </lineage>
</organism>
<feature type="region of interest" description="Disordered" evidence="1">
    <location>
        <begin position="1047"/>
        <end position="1205"/>
    </location>
</feature>
<feature type="compositionally biased region" description="Gly residues" evidence="1">
    <location>
        <begin position="580"/>
        <end position="594"/>
    </location>
</feature>
<feature type="compositionally biased region" description="Gly residues" evidence="1">
    <location>
        <begin position="1138"/>
        <end position="1148"/>
    </location>
</feature>
<gene>
    <name evidence="2" type="ORF">CHLRE_13g571400v5</name>
</gene>
<dbReference type="GeneID" id="5719143"/>
<feature type="compositionally biased region" description="Gly residues" evidence="1">
    <location>
        <begin position="928"/>
        <end position="943"/>
    </location>
</feature>
<feature type="compositionally biased region" description="Gly residues" evidence="1">
    <location>
        <begin position="465"/>
        <end position="478"/>
    </location>
</feature>
<evidence type="ECO:0000313" key="2">
    <source>
        <dbReference type="EMBL" id="PNW73753.1"/>
    </source>
</evidence>
<dbReference type="PaxDb" id="3055-EDP08730"/>
<dbReference type="ExpressionAtlas" id="A0A2K3CZN8">
    <property type="expression patterns" value="baseline and differential"/>
</dbReference>
<reference evidence="2 3" key="1">
    <citation type="journal article" date="2007" name="Science">
        <title>The Chlamydomonas genome reveals the evolution of key animal and plant functions.</title>
        <authorList>
            <person name="Merchant S.S."/>
            <person name="Prochnik S.E."/>
            <person name="Vallon O."/>
            <person name="Harris E.H."/>
            <person name="Karpowicz S.J."/>
            <person name="Witman G.B."/>
            <person name="Terry A."/>
            <person name="Salamov A."/>
            <person name="Fritz-Laylin L.K."/>
            <person name="Marechal-Drouard L."/>
            <person name="Marshall W.F."/>
            <person name="Qu L.H."/>
            <person name="Nelson D.R."/>
            <person name="Sanderfoot A.A."/>
            <person name="Spalding M.H."/>
            <person name="Kapitonov V.V."/>
            <person name="Ren Q."/>
            <person name="Ferris P."/>
            <person name="Lindquist E."/>
            <person name="Shapiro H."/>
            <person name="Lucas S.M."/>
            <person name="Grimwood J."/>
            <person name="Schmutz J."/>
            <person name="Cardol P."/>
            <person name="Cerutti H."/>
            <person name="Chanfreau G."/>
            <person name="Chen C.L."/>
            <person name="Cognat V."/>
            <person name="Croft M.T."/>
            <person name="Dent R."/>
            <person name="Dutcher S."/>
            <person name="Fernandez E."/>
            <person name="Fukuzawa H."/>
            <person name="Gonzalez-Ballester D."/>
            <person name="Gonzalez-Halphen D."/>
            <person name="Hallmann A."/>
            <person name="Hanikenne M."/>
            <person name="Hippler M."/>
            <person name="Inwood W."/>
            <person name="Jabbari K."/>
            <person name="Kalanon M."/>
            <person name="Kuras R."/>
            <person name="Lefebvre P.A."/>
            <person name="Lemaire S.D."/>
            <person name="Lobanov A.V."/>
            <person name="Lohr M."/>
            <person name="Manuell A."/>
            <person name="Meier I."/>
            <person name="Mets L."/>
            <person name="Mittag M."/>
            <person name="Mittelmeier T."/>
            <person name="Moroney J.V."/>
            <person name="Moseley J."/>
            <person name="Napoli C."/>
            <person name="Nedelcu A.M."/>
            <person name="Niyogi K."/>
            <person name="Novoselov S.V."/>
            <person name="Paulsen I.T."/>
            <person name="Pazour G."/>
            <person name="Purton S."/>
            <person name="Ral J.P."/>
            <person name="Riano-Pachon D.M."/>
            <person name="Riekhof W."/>
            <person name="Rymarquis L."/>
            <person name="Schroda M."/>
            <person name="Stern D."/>
            <person name="Umen J."/>
            <person name="Willows R."/>
            <person name="Wilson N."/>
            <person name="Zimmer S.L."/>
            <person name="Allmer J."/>
            <person name="Balk J."/>
            <person name="Bisova K."/>
            <person name="Chen C.J."/>
            <person name="Elias M."/>
            <person name="Gendler K."/>
            <person name="Hauser C."/>
            <person name="Lamb M.R."/>
            <person name="Ledford H."/>
            <person name="Long J.C."/>
            <person name="Minagawa J."/>
            <person name="Page M.D."/>
            <person name="Pan J."/>
            <person name="Pootakham W."/>
            <person name="Roje S."/>
            <person name="Rose A."/>
            <person name="Stahlberg E."/>
            <person name="Terauchi A.M."/>
            <person name="Yang P."/>
            <person name="Ball S."/>
            <person name="Bowler C."/>
            <person name="Dieckmann C.L."/>
            <person name="Gladyshev V.N."/>
            <person name="Green P."/>
            <person name="Jorgensen R."/>
            <person name="Mayfield S."/>
            <person name="Mueller-Roeber B."/>
            <person name="Rajamani S."/>
            <person name="Sayre R.T."/>
            <person name="Brokstein P."/>
            <person name="Dubchak I."/>
            <person name="Goodstein D."/>
            <person name="Hornick L."/>
            <person name="Huang Y.W."/>
            <person name="Jhaveri J."/>
            <person name="Luo Y."/>
            <person name="Martinez D."/>
            <person name="Ngau W.C."/>
            <person name="Otillar B."/>
            <person name="Poliakov A."/>
            <person name="Porter A."/>
            <person name="Szajkowski L."/>
            <person name="Werner G."/>
            <person name="Zhou K."/>
            <person name="Grigoriev I.V."/>
            <person name="Rokhsar D.S."/>
            <person name="Grossman A.R."/>
        </authorList>
    </citation>
    <scope>NUCLEOTIDE SEQUENCE [LARGE SCALE GENOMIC DNA]</scope>
    <source>
        <strain evidence="3">CC-503</strain>
    </source>
</reference>
<feature type="compositionally biased region" description="Gly residues" evidence="1">
    <location>
        <begin position="174"/>
        <end position="188"/>
    </location>
</feature>
<feature type="region of interest" description="Disordered" evidence="1">
    <location>
        <begin position="548"/>
        <end position="596"/>
    </location>
</feature>
<dbReference type="Gramene" id="PNW73753">
    <property type="protein sequence ID" value="PNW73753"/>
    <property type="gene ID" value="CHLRE_13g571400v5"/>
</dbReference>
<name>A0A2K3CZN8_CHLRE</name>
<feature type="compositionally biased region" description="Pro residues" evidence="1">
    <location>
        <begin position="1172"/>
        <end position="1182"/>
    </location>
</feature>
<dbReference type="RefSeq" id="XP_042917352.1">
    <property type="nucleotide sequence ID" value="XM_043069376.1"/>
</dbReference>
<keyword evidence="3" id="KW-1185">Reference proteome</keyword>
<feature type="compositionally biased region" description="Low complexity" evidence="1">
    <location>
        <begin position="880"/>
        <end position="900"/>
    </location>
</feature>
<dbReference type="OrthoDB" id="548478at2759"/>
<feature type="compositionally biased region" description="Gly residues" evidence="1">
    <location>
        <begin position="657"/>
        <end position="676"/>
    </location>
</feature>
<feature type="region of interest" description="Disordered" evidence="1">
    <location>
        <begin position="432"/>
        <end position="535"/>
    </location>
</feature>
<feature type="compositionally biased region" description="Low complexity" evidence="1">
    <location>
        <begin position="847"/>
        <end position="865"/>
    </location>
</feature>
<feature type="region of interest" description="Disordered" evidence="1">
    <location>
        <begin position="633"/>
        <end position="676"/>
    </location>
</feature>
<feature type="compositionally biased region" description="Gly residues" evidence="1">
    <location>
        <begin position="319"/>
        <end position="329"/>
    </location>
</feature>
<feature type="compositionally biased region" description="Low complexity" evidence="1">
    <location>
        <begin position="1448"/>
        <end position="1459"/>
    </location>
</feature>
<accession>A0A2K3CZN8</accession>
<feature type="region of interest" description="Disordered" evidence="1">
    <location>
        <begin position="305"/>
        <end position="351"/>
    </location>
</feature>
<proteinExistence type="predicted"/>
<feature type="region of interest" description="Disordered" evidence="1">
    <location>
        <begin position="173"/>
        <end position="198"/>
    </location>
</feature>
<protein>
    <submittedName>
        <fullName evidence="2">Uncharacterized protein</fullName>
    </submittedName>
</protein>
<evidence type="ECO:0000313" key="3">
    <source>
        <dbReference type="Proteomes" id="UP000006906"/>
    </source>
</evidence>
<dbReference type="KEGG" id="cre:CHLRE_13g571400v5"/>
<sequence>MEQFAPVLTVPRHFWDREFGPGTSLPRPVSVSFEVDGQLAQNVPPQDCYVSLTEDSELRLSGLWSVCNDVFAGHVVVGWRRICEDELRLQLSSPRVDDTVGDSVDKKRRAPAHAAELQAKVPALGLSMLSAGRSPLGWDDREPQPEVSLPQLLGTMPPLPAVGSSAGVAMAWRGSGGGGRGRGAGRGRGQLRSSQTGRGCAKLVRTTTRLYIGVGQVREWLGEVNSRTELLVKVNLDSRLVAGVHQADLLYNRGAHYYWITSRTLKRAAMGKWFLGWSHSAAEGLVLLLRSPSRDEMAAAIAEGFQLKEEEEEEATDAGAGGGGGGGAPSGSPPGPSMRAAGGGGAGSERLGDQEAAALDRSDGLLLPAGTGRAGRAQATRSLAALAYGGGDGDLLMPPPAPVVGGLDLAAGGGVGSMGAGSAGGLLAQESPSLRRQAGSGWRSGPGPEEDEVVSGAMAHDGSEQRGGGRGGSNGPGGQVAHSGDPRLLLQQQRGALPTGSGGGGGPRRGTPALSTGSGADRERSHSQLRGDAGGLLDHHRDLEQLLGGAASTGSGGAGPSWLGQGPSYRGQQQSSRSGGSAGSEGRGGGGGSGSVLISGGTAARYTNFEEVPGGSAFGTAVLNLQADAGGQELLPGLQGGHGGGGGGPLPSVSQQIGGGLGPGRPPGGAGAGANAAGGAGVGPGGTLMSQAGPAASIASTPSHAAPTQLTAGSAGMLQNLASGVLGGPASSPLRLPANVSELLPPEYLPAAVSVRYTLDGSLQADVFGCEIHRTRQGHCHLFNLPSALLEGRLQQDWMISEDGCLVLCLKTAPPGQGLLQTQGTHPGTGLGEKVSVRSNMVPGPKAAAAQAGAQGAGEAARGLPGPRGPNNPPSRTQPAAEAAAGRATELLPDASAALPPLGPGGGAAASAAAQRQQPESGAAAGAGTQGQGSGSGASGGDPGIVNATLPRKPDGKNPLFVARSTLESIYGPGPVQLPLPVIVRFQIGDELDPQVYLAEVVEAGAGQPQLLGTPADVLHGRILVGWGRMSIIGHKVLVPILEQREEPPQPAKAGVAATTGRPLSSDEASRLGATNGSGSGASGGSGASTQAPGGTPAASGALKSQPSHSVAAGFTAASGDMAKTRSPDTGVASMSGIPGGGGGGGGSTPAIRNLGQSPSAGGAAGGLLTGMPPPSAPPPLQPMLSGSMLPGVGSSKFPPTGSQALLNQGSNLLPAQASNLPLAGSSRPELAALNSRPSVALGARMSTPGLRAALSTPDLGGTGGGSPSGLLQTLASTSMPGPMHAPASRPPTAGGRPAGNTGWAHESGPAAGSGGGGLAAGLHAPSAFALSGPQLELAPSQQHPNQQLQQQQQQQDAGATAPSSRSGAPAASAAGNAAAPHRQEGQQPKTLAQFAAALGHVAMAARADGQTQPRLELDYSLGTAHRDGADNGGRSAGHGSARDGRGQARAQAQDAGQSNGAAMEEDMGARPPGARAVLRLLSAVEREPDT</sequence>
<feature type="region of interest" description="Disordered" evidence="1">
    <location>
        <begin position="1406"/>
        <end position="1472"/>
    </location>
</feature>
<feature type="compositionally biased region" description="Gly residues" evidence="1">
    <location>
        <begin position="1076"/>
        <end position="1087"/>
    </location>
</feature>
<dbReference type="EMBL" id="CM008974">
    <property type="protein sequence ID" value="PNW73753.1"/>
    <property type="molecule type" value="Genomic_DNA"/>
</dbReference>
<feature type="region of interest" description="Disordered" evidence="1">
    <location>
        <begin position="1253"/>
        <end position="1319"/>
    </location>
</feature>
<dbReference type="OMA" id="WAHESGP"/>
<evidence type="ECO:0000256" key="1">
    <source>
        <dbReference type="SAM" id="MobiDB-lite"/>
    </source>
</evidence>
<feature type="compositionally biased region" description="Gly residues" evidence="1">
    <location>
        <begin position="638"/>
        <end position="649"/>
    </location>
</feature>
<dbReference type="InParanoid" id="A0A2K3CZN8"/>